<dbReference type="GO" id="GO:0005737">
    <property type="term" value="C:cytoplasm"/>
    <property type="evidence" value="ECO:0007669"/>
    <property type="project" value="TreeGrafter"/>
</dbReference>
<feature type="compositionally biased region" description="Low complexity" evidence="1">
    <location>
        <begin position="444"/>
        <end position="454"/>
    </location>
</feature>
<feature type="region of interest" description="Disordered" evidence="1">
    <location>
        <begin position="382"/>
        <end position="466"/>
    </location>
</feature>
<dbReference type="PANTHER" id="PTHR12436">
    <property type="entry name" value="80 KDA MCM3-ASSOCIATED PROTEIN"/>
    <property type="match status" value="1"/>
</dbReference>
<dbReference type="GeneID" id="94828340"/>
<dbReference type="RefSeq" id="XP_068354946.1">
    <property type="nucleotide sequence ID" value="XM_068493636.1"/>
</dbReference>
<evidence type="ECO:0000313" key="3">
    <source>
        <dbReference type="EMBL" id="OHT01810.1"/>
    </source>
</evidence>
<feature type="compositionally biased region" description="Low complexity" evidence="1">
    <location>
        <begin position="382"/>
        <end position="397"/>
    </location>
</feature>
<proteinExistence type="predicted"/>
<dbReference type="GO" id="GO:0006406">
    <property type="term" value="P:mRNA export from nucleus"/>
    <property type="evidence" value="ECO:0007669"/>
    <property type="project" value="TreeGrafter"/>
</dbReference>
<dbReference type="Proteomes" id="UP000179807">
    <property type="component" value="Unassembled WGS sequence"/>
</dbReference>
<feature type="domain" description="SAC3/GANP/THP3 conserved" evidence="2">
    <location>
        <begin position="15"/>
        <end position="300"/>
    </location>
</feature>
<evidence type="ECO:0000259" key="2">
    <source>
        <dbReference type="Pfam" id="PF03399"/>
    </source>
</evidence>
<dbReference type="PANTHER" id="PTHR12436:SF3">
    <property type="entry name" value="GERMINAL-CENTER ASSOCIATED NUCLEAR PROTEIN"/>
    <property type="match status" value="1"/>
</dbReference>
<dbReference type="VEuPathDB" id="TrichDB:TRFO_07366"/>
<sequence>MEKERQTNVGVCPDMCPKSELPQHYQGLVSPFEQNPKTNQFDPSLAIKSFLRSGADNRFNAETVRPLPVLLKTMDHIFNFIIGQRLNTSEKTEEIELYMYLRDRFRAMSSDITAQHLSGIPVIEMYEKIILFFIWSGARFTNFPRDQYDDIMNKELLSNIFIKLDEKYDDYINDSGKHAPSEPLFRALHLLLYLQNENGLFMSSLMKIHPDLIKTKFIQSVISIRKEVISRNIPKLLKLLESTPIQISIMTIQSIPKIYYDTFCALRLSKMRNMPENFFTLFLDIPQNDFSKFCKSFGMKNSEKIYNFPESMVEVLFPYTFLPFDIKNRFEKCSIRDFILKTPKQGEIMVSSKPEFNFNNENAFSFNTPSDNNIIQNQETNIEQNNEPSNKYSNENTENSDNESTENEPEIRNRNLYESWEIEPEGEESKSLPNTEIHHKSKTQSQFEIESSEPPSEEPESQNESIPASHFTLNSFQKMNPPNNPKVMMKLKREIYTPKYFQYSAMIPRSLPKFCFISIVVNDCDNSESAKFCHSHLKSQNDVIFINNFTNDESTVYISIIRRPLQHILNNVGAVLHCEDTTEFTNPNIPCFSFSLLENHINPELALNNQLRKCFEAAIVAFMPMNLTDLVKSVVSSCFDIVLSADWQNATANAVFELFNSVLSSLANVFESELFLKHLLPFIHAQFTLESIHAFAESIRKMKLGLIERSVSRKARYGSTWPIFIRDHMHLTFERPFVAPVCASFDPDTFLALVLDPFKDSPPNEYVIPAEDEVTFSSLLSALDCDMYE</sequence>
<name>A0A1J4JSU2_9EUKA</name>
<comment type="caution">
    <text evidence="3">The sequence shown here is derived from an EMBL/GenBank/DDBJ whole genome shotgun (WGS) entry which is preliminary data.</text>
</comment>
<dbReference type="EMBL" id="MLAK01000893">
    <property type="protein sequence ID" value="OHT01810.1"/>
    <property type="molecule type" value="Genomic_DNA"/>
</dbReference>
<keyword evidence="4" id="KW-1185">Reference proteome</keyword>
<dbReference type="InterPro" id="IPR005062">
    <property type="entry name" value="SAC3/GANP/THP3_conserved"/>
</dbReference>
<evidence type="ECO:0000313" key="4">
    <source>
        <dbReference type="Proteomes" id="UP000179807"/>
    </source>
</evidence>
<dbReference type="OrthoDB" id="264795at2759"/>
<dbReference type="InterPro" id="IPR045107">
    <property type="entry name" value="SAC3/GANP/THP3"/>
</dbReference>
<evidence type="ECO:0000256" key="1">
    <source>
        <dbReference type="SAM" id="MobiDB-lite"/>
    </source>
</evidence>
<organism evidence="3 4">
    <name type="scientific">Tritrichomonas foetus</name>
    <dbReference type="NCBI Taxonomy" id="1144522"/>
    <lineage>
        <taxon>Eukaryota</taxon>
        <taxon>Metamonada</taxon>
        <taxon>Parabasalia</taxon>
        <taxon>Tritrichomonadida</taxon>
        <taxon>Tritrichomonadidae</taxon>
        <taxon>Tritrichomonas</taxon>
    </lineage>
</organism>
<dbReference type="GO" id="GO:0070390">
    <property type="term" value="C:transcription export complex 2"/>
    <property type="evidence" value="ECO:0007669"/>
    <property type="project" value="TreeGrafter"/>
</dbReference>
<protein>
    <recommendedName>
        <fullName evidence="2">SAC3/GANP/THP3 conserved domain-containing protein</fullName>
    </recommendedName>
</protein>
<gene>
    <name evidence="3" type="ORF">TRFO_07366</name>
</gene>
<accession>A0A1J4JSU2</accession>
<dbReference type="Gene3D" id="1.25.40.990">
    <property type="match status" value="1"/>
</dbReference>
<reference evidence="3" key="1">
    <citation type="submission" date="2016-10" db="EMBL/GenBank/DDBJ databases">
        <authorList>
            <person name="Benchimol M."/>
            <person name="Almeida L.G."/>
            <person name="Vasconcelos A.T."/>
            <person name="Perreira-Neves A."/>
            <person name="Rosa I.A."/>
            <person name="Tasca T."/>
            <person name="Bogo M.R."/>
            <person name="de Souza W."/>
        </authorList>
    </citation>
    <scope>NUCLEOTIDE SEQUENCE [LARGE SCALE GENOMIC DNA]</scope>
    <source>
        <strain evidence="3">K</strain>
    </source>
</reference>
<dbReference type="Pfam" id="PF03399">
    <property type="entry name" value="SAC3_GANP"/>
    <property type="match status" value="1"/>
</dbReference>
<feature type="compositionally biased region" description="Acidic residues" evidence="1">
    <location>
        <begin position="398"/>
        <end position="408"/>
    </location>
</feature>
<dbReference type="AlphaFoldDB" id="A0A1J4JSU2"/>